<dbReference type="Gene3D" id="3.40.50.720">
    <property type="entry name" value="NAD(P)-binding Rossmann-like Domain"/>
    <property type="match status" value="1"/>
</dbReference>
<keyword evidence="5" id="KW-0520">NAD</keyword>
<dbReference type="Pfam" id="PF08240">
    <property type="entry name" value="ADH_N"/>
    <property type="match status" value="1"/>
</dbReference>
<keyword evidence="4" id="KW-0560">Oxidoreductase</keyword>
<keyword evidence="7" id="KW-1133">Transmembrane helix</keyword>
<dbReference type="EMBL" id="BJHW01000002">
    <property type="protein sequence ID" value="GDY58988.1"/>
    <property type="molecule type" value="Genomic_DNA"/>
</dbReference>
<keyword evidence="2 6" id="KW-0479">Metal-binding</keyword>
<evidence type="ECO:0000256" key="4">
    <source>
        <dbReference type="ARBA" id="ARBA00023002"/>
    </source>
</evidence>
<comment type="cofactor">
    <cofactor evidence="6">
        <name>Zn(2+)</name>
        <dbReference type="ChEBI" id="CHEBI:29105"/>
    </cofactor>
</comment>
<dbReference type="InterPro" id="IPR013154">
    <property type="entry name" value="ADH-like_N"/>
</dbReference>
<dbReference type="GO" id="GO:0005829">
    <property type="term" value="C:cytosol"/>
    <property type="evidence" value="ECO:0007669"/>
    <property type="project" value="TreeGrafter"/>
</dbReference>
<accession>A0A4D4LKM7</accession>
<feature type="transmembrane region" description="Helical" evidence="7">
    <location>
        <begin position="198"/>
        <end position="223"/>
    </location>
</feature>
<dbReference type="OrthoDB" id="334894at2"/>
<evidence type="ECO:0000259" key="8">
    <source>
        <dbReference type="SMART" id="SM00829"/>
    </source>
</evidence>
<feature type="transmembrane region" description="Helical" evidence="7">
    <location>
        <begin position="166"/>
        <end position="186"/>
    </location>
</feature>
<dbReference type="InterPro" id="IPR002328">
    <property type="entry name" value="ADH_Zn_CS"/>
</dbReference>
<name>A0A4D4LKM7_STRVO</name>
<comment type="caution">
    <text evidence="9">The sequence shown here is derived from an EMBL/GenBank/DDBJ whole genome shotgun (WGS) entry which is preliminary data.</text>
</comment>
<keyword evidence="3 6" id="KW-0862">Zinc</keyword>
<dbReference type="GO" id="GO:0051903">
    <property type="term" value="F:S-(hydroxymethyl)glutathione dehydrogenase [NAD(P)+] activity"/>
    <property type="evidence" value="ECO:0007669"/>
    <property type="project" value="TreeGrafter"/>
</dbReference>
<dbReference type="AlphaFoldDB" id="A0A4D4LKM7"/>
<dbReference type="InterPro" id="IPR011032">
    <property type="entry name" value="GroES-like_sf"/>
</dbReference>
<evidence type="ECO:0000256" key="7">
    <source>
        <dbReference type="SAM" id="Phobius"/>
    </source>
</evidence>
<dbReference type="PANTHER" id="PTHR43880">
    <property type="entry name" value="ALCOHOL DEHYDROGENASE"/>
    <property type="match status" value="1"/>
</dbReference>
<comment type="similarity">
    <text evidence="1 6">Belongs to the zinc-containing alcohol dehydrogenase family.</text>
</comment>
<evidence type="ECO:0000256" key="2">
    <source>
        <dbReference type="ARBA" id="ARBA00022723"/>
    </source>
</evidence>
<keyword evidence="10" id="KW-1185">Reference proteome</keyword>
<dbReference type="Proteomes" id="UP000301309">
    <property type="component" value="Unassembled WGS sequence"/>
</dbReference>
<keyword evidence="7" id="KW-0472">Membrane</keyword>
<evidence type="ECO:0000256" key="1">
    <source>
        <dbReference type="ARBA" id="ARBA00008072"/>
    </source>
</evidence>
<dbReference type="Pfam" id="PF00107">
    <property type="entry name" value="ADH_zinc_N"/>
    <property type="match status" value="1"/>
</dbReference>
<dbReference type="InterPro" id="IPR036291">
    <property type="entry name" value="NAD(P)-bd_dom_sf"/>
</dbReference>
<protein>
    <submittedName>
        <fullName evidence="9">Alcohol dehydrogenase</fullName>
    </submittedName>
</protein>
<dbReference type="Gene3D" id="3.90.180.10">
    <property type="entry name" value="Medium-chain alcohol dehydrogenases, catalytic domain"/>
    <property type="match status" value="1"/>
</dbReference>
<dbReference type="RefSeq" id="WP_137981456.1">
    <property type="nucleotide sequence ID" value="NZ_BAAASO010000013.1"/>
</dbReference>
<dbReference type="PROSITE" id="PS00059">
    <property type="entry name" value="ADH_ZINC"/>
    <property type="match status" value="1"/>
</dbReference>
<evidence type="ECO:0000313" key="9">
    <source>
        <dbReference type="EMBL" id="GDY58988.1"/>
    </source>
</evidence>
<feature type="domain" description="Enoyl reductase (ER)" evidence="8">
    <location>
        <begin position="18"/>
        <end position="371"/>
    </location>
</feature>
<dbReference type="PANTHER" id="PTHR43880:SF12">
    <property type="entry name" value="ALCOHOL DEHYDROGENASE CLASS-3"/>
    <property type="match status" value="1"/>
</dbReference>
<proteinExistence type="inferred from homology"/>
<dbReference type="GO" id="GO:0046294">
    <property type="term" value="P:formaldehyde catabolic process"/>
    <property type="evidence" value="ECO:0007669"/>
    <property type="project" value="TreeGrafter"/>
</dbReference>
<organism evidence="9 10">
    <name type="scientific">Streptomyces violaceusniger</name>
    <dbReference type="NCBI Taxonomy" id="68280"/>
    <lineage>
        <taxon>Bacteria</taxon>
        <taxon>Bacillati</taxon>
        <taxon>Actinomycetota</taxon>
        <taxon>Actinomycetes</taxon>
        <taxon>Kitasatosporales</taxon>
        <taxon>Streptomycetaceae</taxon>
        <taxon>Streptomyces</taxon>
        <taxon>Streptomyces violaceusniger group</taxon>
    </lineage>
</organism>
<evidence type="ECO:0000256" key="5">
    <source>
        <dbReference type="ARBA" id="ARBA00023027"/>
    </source>
</evidence>
<dbReference type="InterPro" id="IPR013149">
    <property type="entry name" value="ADH-like_C"/>
</dbReference>
<evidence type="ECO:0000256" key="3">
    <source>
        <dbReference type="ARBA" id="ARBA00022833"/>
    </source>
</evidence>
<sequence length="388" mass="39626">MKTRAAVLNGSGARPPFAQSRPFEVAEVDLAGPGPGEVLVRIAAAGVCHSDLSAVTGARPRRLPAVAGHEAAGVVEEVGAGVTGLAPGDHVVMVFVASCGGCAVCLEGRPNLCQSSWRARAEGTLPTGARRLSRNGDPLHHWSGVSAFAEYAVVTPQSLVRVAADIPLDIAAIFGCAVVTGVGAVLNTARLHPGSSAAVIGLGGVGLSALLGAVAAGAARIAAVDLSPAKLDLARGLGATHVYDASQPDCAERILDEFGPADRVLEFAGAASAARLGYAITGRGGVLVTAGLPDPGQRLDLPLADLVATERTVKGSYMGSASPRRDIPRYLELYRVGRLPVDRLRSATLSLDEVNHAFDRLASGVSVRDVLVPHELPHAVPHAPIASS</sequence>
<dbReference type="SUPFAM" id="SSF51735">
    <property type="entry name" value="NAD(P)-binding Rossmann-fold domains"/>
    <property type="match status" value="1"/>
</dbReference>
<evidence type="ECO:0000256" key="6">
    <source>
        <dbReference type="RuleBase" id="RU361277"/>
    </source>
</evidence>
<keyword evidence="7" id="KW-0812">Transmembrane</keyword>
<gene>
    <name evidence="9" type="ORF">SVIO_096110</name>
</gene>
<dbReference type="SUPFAM" id="SSF50129">
    <property type="entry name" value="GroES-like"/>
    <property type="match status" value="2"/>
</dbReference>
<reference evidence="9 10" key="1">
    <citation type="journal article" date="2020" name="Int. J. Syst. Evol. Microbiol.">
        <title>Reclassification of Streptomyces castelarensis and Streptomyces sporoclivatus as later heterotypic synonyms of Streptomyces antimycoticus.</title>
        <authorList>
            <person name="Komaki H."/>
            <person name="Tamura T."/>
        </authorList>
    </citation>
    <scope>NUCLEOTIDE SEQUENCE [LARGE SCALE GENOMIC DNA]</scope>
    <source>
        <strain evidence="9 10">NBRC 13459</strain>
    </source>
</reference>
<dbReference type="InterPro" id="IPR020843">
    <property type="entry name" value="ER"/>
</dbReference>
<dbReference type="GO" id="GO:0008270">
    <property type="term" value="F:zinc ion binding"/>
    <property type="evidence" value="ECO:0007669"/>
    <property type="project" value="InterPro"/>
</dbReference>
<dbReference type="SMART" id="SM00829">
    <property type="entry name" value="PKS_ER"/>
    <property type="match status" value="1"/>
</dbReference>
<evidence type="ECO:0000313" key="10">
    <source>
        <dbReference type="Proteomes" id="UP000301309"/>
    </source>
</evidence>